<dbReference type="PANTHER" id="PTHR33317:SF4">
    <property type="entry name" value="POLYNUCLEOTIDYL TRANSFERASE, RIBONUCLEASE H-LIKE SUPERFAMILY PROTEIN"/>
    <property type="match status" value="1"/>
</dbReference>
<keyword evidence="1" id="KW-0963">Cytoplasm</keyword>
<proteinExistence type="inferred from homology"/>
<name>A0A644V9Y0_9ZZZZ</name>
<keyword evidence="4 6" id="KW-0378">Hydrolase</keyword>
<comment type="caution">
    <text evidence="6">The sequence shown here is derived from an EMBL/GenBank/DDBJ whole genome shotgun (WGS) entry which is preliminary data.</text>
</comment>
<dbReference type="InterPro" id="IPR005227">
    <property type="entry name" value="YqgF"/>
</dbReference>
<evidence type="ECO:0000313" key="6">
    <source>
        <dbReference type="EMBL" id="MPL88128.1"/>
    </source>
</evidence>
<dbReference type="AlphaFoldDB" id="A0A644V9Y0"/>
<keyword evidence="2" id="KW-0690">Ribosome biogenesis</keyword>
<accession>A0A644V9Y0</accession>
<dbReference type="CDD" id="cd16964">
    <property type="entry name" value="YqgF"/>
    <property type="match status" value="1"/>
</dbReference>
<dbReference type="PANTHER" id="PTHR33317">
    <property type="entry name" value="POLYNUCLEOTIDYL TRANSFERASE, RIBONUCLEASE H-LIKE SUPERFAMILY PROTEIN"/>
    <property type="match status" value="1"/>
</dbReference>
<dbReference type="NCBIfam" id="TIGR00250">
    <property type="entry name" value="RNAse_H_YqgF"/>
    <property type="match status" value="1"/>
</dbReference>
<gene>
    <name evidence="6" type="ORF">SDC9_34144</name>
</gene>
<dbReference type="SUPFAM" id="SSF53098">
    <property type="entry name" value="Ribonuclease H-like"/>
    <property type="match status" value="1"/>
</dbReference>
<dbReference type="InterPro" id="IPR012337">
    <property type="entry name" value="RNaseH-like_sf"/>
</dbReference>
<dbReference type="GO" id="GO:0004518">
    <property type="term" value="F:nuclease activity"/>
    <property type="evidence" value="ECO:0007669"/>
    <property type="project" value="UniProtKB-KW"/>
</dbReference>
<evidence type="ECO:0000259" key="5">
    <source>
        <dbReference type="SMART" id="SM00732"/>
    </source>
</evidence>
<dbReference type="GO" id="GO:0005829">
    <property type="term" value="C:cytosol"/>
    <property type="evidence" value="ECO:0007669"/>
    <property type="project" value="TreeGrafter"/>
</dbReference>
<dbReference type="Gene3D" id="3.30.420.140">
    <property type="entry name" value="YqgF/RNase H-like domain"/>
    <property type="match status" value="1"/>
</dbReference>
<dbReference type="InterPro" id="IPR037027">
    <property type="entry name" value="YqgF/RNaseH-like_dom_sf"/>
</dbReference>
<keyword evidence="3" id="KW-0540">Nuclease</keyword>
<evidence type="ECO:0000256" key="1">
    <source>
        <dbReference type="ARBA" id="ARBA00022490"/>
    </source>
</evidence>
<evidence type="ECO:0000256" key="4">
    <source>
        <dbReference type="ARBA" id="ARBA00022801"/>
    </source>
</evidence>
<dbReference type="Pfam" id="PF03652">
    <property type="entry name" value="RuvX"/>
    <property type="match status" value="1"/>
</dbReference>
<reference evidence="6" key="1">
    <citation type="submission" date="2019-08" db="EMBL/GenBank/DDBJ databases">
        <authorList>
            <person name="Kucharzyk K."/>
            <person name="Murdoch R.W."/>
            <person name="Higgins S."/>
            <person name="Loffler F."/>
        </authorList>
    </citation>
    <scope>NUCLEOTIDE SEQUENCE</scope>
</reference>
<evidence type="ECO:0000256" key="2">
    <source>
        <dbReference type="ARBA" id="ARBA00022517"/>
    </source>
</evidence>
<feature type="domain" description="YqgF/RNase H-like" evidence="5">
    <location>
        <begin position="1"/>
        <end position="96"/>
    </location>
</feature>
<organism evidence="6">
    <name type="scientific">bioreactor metagenome</name>
    <dbReference type="NCBI Taxonomy" id="1076179"/>
    <lineage>
        <taxon>unclassified sequences</taxon>
        <taxon>metagenomes</taxon>
        <taxon>ecological metagenomes</taxon>
    </lineage>
</organism>
<protein>
    <submittedName>
        <fullName evidence="6">Putative pre-16S rRNA nuclease</fullName>
        <ecNumber evidence="6">3.1.-.-</ecNumber>
    </submittedName>
</protein>
<sequence length="130" mass="14727">MAIDYGSKRVGLAVSDTQRIIATSLTTVETKKIFEFLDDYLKKEEVDEFIVGLAKQMDNTLSESSVYIEPFVLELGKKYPDKKIVRIDERFTSKIASRAILDSGAKKKQRRDKALVDTVSAVIILQSYMN</sequence>
<dbReference type="EC" id="3.1.-.-" evidence="6"/>
<dbReference type="InterPro" id="IPR006641">
    <property type="entry name" value="YqgF/RNaseH-like_dom"/>
</dbReference>
<dbReference type="SMART" id="SM00732">
    <property type="entry name" value="YqgFc"/>
    <property type="match status" value="1"/>
</dbReference>
<dbReference type="HAMAP" id="MF_00651">
    <property type="entry name" value="Nuclease_YqgF"/>
    <property type="match status" value="1"/>
</dbReference>
<evidence type="ECO:0000256" key="3">
    <source>
        <dbReference type="ARBA" id="ARBA00022722"/>
    </source>
</evidence>
<dbReference type="EMBL" id="VSSQ01000251">
    <property type="protein sequence ID" value="MPL88128.1"/>
    <property type="molecule type" value="Genomic_DNA"/>
</dbReference>
<dbReference type="GO" id="GO:0016787">
    <property type="term" value="F:hydrolase activity"/>
    <property type="evidence" value="ECO:0007669"/>
    <property type="project" value="UniProtKB-KW"/>
</dbReference>
<dbReference type="GO" id="GO:0000967">
    <property type="term" value="P:rRNA 5'-end processing"/>
    <property type="evidence" value="ECO:0007669"/>
    <property type="project" value="TreeGrafter"/>
</dbReference>